<protein>
    <recommendedName>
        <fullName evidence="2">histidine kinase</fullName>
        <ecNumber evidence="2">2.7.13.3</ecNumber>
    </recommendedName>
</protein>
<dbReference type="InterPro" id="IPR004358">
    <property type="entry name" value="Sig_transdc_His_kin-like_C"/>
</dbReference>
<evidence type="ECO:0000313" key="12">
    <source>
        <dbReference type="Proteomes" id="UP000245535"/>
    </source>
</evidence>
<feature type="domain" description="Histidine kinase" evidence="9">
    <location>
        <begin position="45"/>
        <end position="259"/>
    </location>
</feature>
<dbReference type="Pfam" id="PF12833">
    <property type="entry name" value="HTH_18"/>
    <property type="match status" value="1"/>
</dbReference>
<dbReference type="Gene3D" id="3.40.50.2300">
    <property type="match status" value="1"/>
</dbReference>
<feature type="domain" description="HTH araC/xylS-type" evidence="8">
    <location>
        <begin position="437"/>
        <end position="536"/>
    </location>
</feature>
<evidence type="ECO:0000256" key="3">
    <source>
        <dbReference type="ARBA" id="ARBA00022553"/>
    </source>
</evidence>
<dbReference type="Gene3D" id="1.10.10.60">
    <property type="entry name" value="Homeodomain-like"/>
    <property type="match status" value="2"/>
</dbReference>
<dbReference type="SUPFAM" id="SSF46689">
    <property type="entry name" value="Homeodomain-like"/>
    <property type="match status" value="1"/>
</dbReference>
<keyword evidence="5" id="KW-0804">Transcription</keyword>
<comment type="catalytic activity">
    <reaction evidence="1">
        <text>ATP + protein L-histidine = ADP + protein N-phospho-L-histidine.</text>
        <dbReference type="EC" id="2.7.13.3"/>
    </reaction>
</comment>
<dbReference type="PROSITE" id="PS01124">
    <property type="entry name" value="HTH_ARAC_FAMILY_2"/>
    <property type="match status" value="1"/>
</dbReference>
<evidence type="ECO:0000256" key="2">
    <source>
        <dbReference type="ARBA" id="ARBA00012438"/>
    </source>
</evidence>
<reference evidence="11 12" key="1">
    <citation type="submission" date="2018-03" db="EMBL/GenBank/DDBJ databases">
        <title>Genomic Encyclopedia of Archaeal and Bacterial Type Strains, Phase II (KMG-II): from individual species to whole genera.</title>
        <authorList>
            <person name="Goeker M."/>
        </authorList>
    </citation>
    <scope>NUCLEOTIDE SEQUENCE [LARGE SCALE GENOMIC DNA]</scope>
    <source>
        <strain evidence="11 12">DSM 28229</strain>
    </source>
</reference>
<evidence type="ECO:0000259" key="8">
    <source>
        <dbReference type="PROSITE" id="PS01124"/>
    </source>
</evidence>
<dbReference type="PRINTS" id="PR00344">
    <property type="entry name" value="BCTRLSENSOR"/>
</dbReference>
<dbReference type="GO" id="GO:0043565">
    <property type="term" value="F:sequence-specific DNA binding"/>
    <property type="evidence" value="ECO:0007669"/>
    <property type="project" value="InterPro"/>
</dbReference>
<keyword evidence="7" id="KW-1133">Transmembrane helix</keyword>
<name>A0A315ZCB4_SEDFL</name>
<evidence type="ECO:0000259" key="9">
    <source>
        <dbReference type="PROSITE" id="PS50109"/>
    </source>
</evidence>
<dbReference type="PROSITE" id="PS50109">
    <property type="entry name" value="HIS_KIN"/>
    <property type="match status" value="1"/>
</dbReference>
<dbReference type="GO" id="GO:0000155">
    <property type="term" value="F:phosphorelay sensor kinase activity"/>
    <property type="evidence" value="ECO:0007669"/>
    <property type="project" value="TreeGrafter"/>
</dbReference>
<evidence type="ECO:0000256" key="6">
    <source>
        <dbReference type="PROSITE-ProRule" id="PRU00169"/>
    </source>
</evidence>
<dbReference type="SUPFAM" id="SSF55874">
    <property type="entry name" value="ATPase domain of HSP90 chaperone/DNA topoisomerase II/histidine kinase"/>
    <property type="match status" value="1"/>
</dbReference>
<dbReference type="PANTHER" id="PTHR43547">
    <property type="entry name" value="TWO-COMPONENT HISTIDINE KINASE"/>
    <property type="match status" value="1"/>
</dbReference>
<dbReference type="InterPro" id="IPR001789">
    <property type="entry name" value="Sig_transdc_resp-reg_receiver"/>
</dbReference>
<dbReference type="AlphaFoldDB" id="A0A315ZCB4"/>
<proteinExistence type="predicted"/>
<feature type="transmembrane region" description="Helical" evidence="7">
    <location>
        <begin position="6"/>
        <end position="22"/>
    </location>
</feature>
<dbReference type="EMBL" id="QGDO01000002">
    <property type="protein sequence ID" value="PWJ43215.1"/>
    <property type="molecule type" value="Genomic_DNA"/>
</dbReference>
<dbReference type="Pfam" id="PF00072">
    <property type="entry name" value="Response_reg"/>
    <property type="match status" value="1"/>
</dbReference>
<dbReference type="GO" id="GO:0003700">
    <property type="term" value="F:DNA-binding transcription factor activity"/>
    <property type="evidence" value="ECO:0007669"/>
    <property type="project" value="InterPro"/>
</dbReference>
<keyword evidence="3 6" id="KW-0597">Phosphoprotein</keyword>
<dbReference type="InterPro" id="IPR018060">
    <property type="entry name" value="HTH_AraC"/>
</dbReference>
<evidence type="ECO:0000259" key="10">
    <source>
        <dbReference type="PROSITE" id="PS50110"/>
    </source>
</evidence>
<comment type="caution">
    <text evidence="11">The sequence shown here is derived from an EMBL/GenBank/DDBJ whole genome shotgun (WGS) entry which is preliminary data.</text>
</comment>
<keyword evidence="12" id="KW-1185">Reference proteome</keyword>
<dbReference type="InterPro" id="IPR011006">
    <property type="entry name" value="CheY-like_superfamily"/>
</dbReference>
<evidence type="ECO:0000256" key="5">
    <source>
        <dbReference type="ARBA" id="ARBA00023163"/>
    </source>
</evidence>
<accession>A0A315ZCB4</accession>
<dbReference type="Gene3D" id="3.30.565.10">
    <property type="entry name" value="Histidine kinase-like ATPase, C-terminal domain"/>
    <property type="match status" value="1"/>
</dbReference>
<keyword evidence="11" id="KW-0238">DNA-binding</keyword>
<dbReference type="Pfam" id="PF02518">
    <property type="entry name" value="HATPase_c"/>
    <property type="match status" value="1"/>
</dbReference>
<dbReference type="SMART" id="SM00342">
    <property type="entry name" value="HTH_ARAC"/>
    <property type="match status" value="1"/>
</dbReference>
<evidence type="ECO:0000256" key="4">
    <source>
        <dbReference type="ARBA" id="ARBA00023015"/>
    </source>
</evidence>
<dbReference type="SUPFAM" id="SSF52172">
    <property type="entry name" value="CheY-like"/>
    <property type="match status" value="1"/>
</dbReference>
<dbReference type="PROSITE" id="PS50110">
    <property type="entry name" value="RESPONSE_REGULATORY"/>
    <property type="match status" value="1"/>
</dbReference>
<organism evidence="11 12">
    <name type="scientific">Sediminitomix flava</name>
    <dbReference type="NCBI Taxonomy" id="379075"/>
    <lineage>
        <taxon>Bacteria</taxon>
        <taxon>Pseudomonadati</taxon>
        <taxon>Bacteroidota</taxon>
        <taxon>Cytophagia</taxon>
        <taxon>Cytophagales</taxon>
        <taxon>Flammeovirgaceae</taxon>
        <taxon>Sediminitomix</taxon>
    </lineage>
</organism>
<dbReference type="SMART" id="SM00387">
    <property type="entry name" value="HATPase_c"/>
    <property type="match status" value="1"/>
</dbReference>
<evidence type="ECO:0000256" key="7">
    <source>
        <dbReference type="SAM" id="Phobius"/>
    </source>
</evidence>
<feature type="modified residue" description="4-aspartylphosphate" evidence="6">
    <location>
        <position position="338"/>
    </location>
</feature>
<dbReference type="EC" id="2.7.13.3" evidence="2"/>
<evidence type="ECO:0000313" key="11">
    <source>
        <dbReference type="EMBL" id="PWJ43215.1"/>
    </source>
</evidence>
<dbReference type="PANTHER" id="PTHR43547:SF2">
    <property type="entry name" value="HYBRID SIGNAL TRANSDUCTION HISTIDINE KINASE C"/>
    <property type="match status" value="1"/>
</dbReference>
<dbReference type="CDD" id="cd17574">
    <property type="entry name" value="REC_OmpR"/>
    <property type="match status" value="1"/>
</dbReference>
<sequence length="541" mass="62098">MPWGVIGFTFGLIISLFLMWRMRQQLLKKKKEHDLNTFKIGLYENVNDELKTQLGLMMSSLDKLLKTNFKNGKDTQHLLISENTKRLQQQVDQLLAIQKFGTEKLELNKTLANLVEFTEKRVSSFEVLSKSKNIDFVFQTNESECVCLLDYNKFDKILYNLISIAFEHTPDFGRVSLELHIERASLTLKLKDSEIGIQTEHLNKLFNQSTTINLLEKKEDYGLGLTLTKEYVELHKGTIELESKIGEGCCFIVRLPLEYEQTDVKSTILAPSENDIEVSSSIKHNRKTPLILVVEDNDDFRFFLTTSLKENYRIIEASDGQEGFEQAIREQPDLIISDFVMPIMNGNTLCKKLKSDAKTAHIPIILLTAQTEEHYQVQVFESGADQYVSKPLNFEVLESRIRSLLTQRDQLQKAFSKKIAAEPTEVSITSIDEQLVQKALEYVEQHISKTDLSVEELSLALDINRVQLYRKITSLTGKSPSDFIRSVRLKRAAQLLNSSELNISEIAYEVGFLNPKYFSKCFKVEYGISPTTYLNNQRKNT</sequence>
<dbReference type="SMART" id="SM00448">
    <property type="entry name" value="REC"/>
    <property type="match status" value="1"/>
</dbReference>
<feature type="domain" description="Response regulatory" evidence="10">
    <location>
        <begin position="290"/>
        <end position="405"/>
    </location>
</feature>
<dbReference type="Proteomes" id="UP000245535">
    <property type="component" value="Unassembled WGS sequence"/>
</dbReference>
<keyword evidence="4" id="KW-0805">Transcription regulation</keyword>
<keyword evidence="7" id="KW-0812">Transmembrane</keyword>
<dbReference type="InterPro" id="IPR003594">
    <property type="entry name" value="HATPase_dom"/>
</dbReference>
<keyword evidence="7" id="KW-0472">Membrane</keyword>
<dbReference type="InterPro" id="IPR036890">
    <property type="entry name" value="HATPase_C_sf"/>
</dbReference>
<dbReference type="InterPro" id="IPR005467">
    <property type="entry name" value="His_kinase_dom"/>
</dbReference>
<gene>
    <name evidence="11" type="ORF">BC781_102764</name>
</gene>
<dbReference type="InterPro" id="IPR009057">
    <property type="entry name" value="Homeodomain-like_sf"/>
</dbReference>
<evidence type="ECO:0000256" key="1">
    <source>
        <dbReference type="ARBA" id="ARBA00000085"/>
    </source>
</evidence>